<keyword evidence="5 10" id="KW-0418">Kinase</keyword>
<comment type="cofactor">
    <cofactor evidence="1">
        <name>Mg(2+)</name>
        <dbReference type="ChEBI" id="CHEBI:18420"/>
    </cofactor>
</comment>
<keyword evidence="11" id="KW-1185">Reference proteome</keyword>
<comment type="similarity">
    <text evidence="2">Belongs to the diacylglycerol/lipid kinase family.</text>
</comment>
<evidence type="ECO:0000256" key="5">
    <source>
        <dbReference type="ARBA" id="ARBA00022777"/>
    </source>
</evidence>
<feature type="domain" description="DAGKc" evidence="9">
    <location>
        <begin position="15"/>
        <end position="145"/>
    </location>
</feature>
<evidence type="ECO:0000256" key="8">
    <source>
        <dbReference type="ARBA" id="ARBA00023264"/>
    </source>
</evidence>
<evidence type="ECO:0000256" key="3">
    <source>
        <dbReference type="ARBA" id="ARBA00022679"/>
    </source>
</evidence>
<evidence type="ECO:0000313" key="10">
    <source>
        <dbReference type="EMBL" id="ANI93261.1"/>
    </source>
</evidence>
<dbReference type="STRING" id="499555.BJL86_2497"/>
<dbReference type="GO" id="GO:0005524">
    <property type="term" value="F:ATP binding"/>
    <property type="evidence" value="ECO:0007669"/>
    <property type="project" value="UniProtKB-KW"/>
</dbReference>
<dbReference type="AlphaFoldDB" id="A0A173LP24"/>
<dbReference type="Gene3D" id="3.40.50.10330">
    <property type="entry name" value="Probable inorganic polyphosphate/atp-NAD kinase, domain 1"/>
    <property type="match status" value="1"/>
</dbReference>
<evidence type="ECO:0000256" key="2">
    <source>
        <dbReference type="ARBA" id="ARBA00005983"/>
    </source>
</evidence>
<dbReference type="Pfam" id="PF19279">
    <property type="entry name" value="YegS_C"/>
    <property type="match status" value="1"/>
</dbReference>
<dbReference type="Gene3D" id="2.60.200.40">
    <property type="match status" value="1"/>
</dbReference>
<keyword evidence="4" id="KW-0547">Nucleotide-binding</keyword>
<name>A0A173LP24_9ACTN</name>
<keyword evidence="7" id="KW-0444">Lipid biosynthesis</keyword>
<dbReference type="Proteomes" id="UP000186104">
    <property type="component" value="Chromosome"/>
</dbReference>
<sequence length="374" mass="40564">MNVAGNSGETADNLPQRAHAAVVYNPVKVDLVKLRRVVDERERKHAWGPSQWIETTVEDPGESMARQAVADGARLVIACGGDGTVRSVAAGVRGAGVPMGIVPLGTGNLLARNLEIPIDSLDAAVAVAMSGSIRPIDLGTVDYTSTDGRKRSEVFLVMAGVGMDADMIAGTDDDLKSQVGWVAYVSTFVRSVFTGHRIRADYSLDDGDLTHAHARTILVGNCGVLQGGMVLMPGALVSDGKLDLVALRPKGILGWLRLAYAVLVRNTLFERLGVPPARKWSEQFNARMRARREHWAEWAGIDLPTPTDKAEARKRRRRERRADAQTLVHQQARSISVRVQEKPASFQIDGDGIGDVTEFVAQVQPHSLSIRVPF</sequence>
<keyword evidence="3" id="KW-0808">Transferase</keyword>
<keyword evidence="7" id="KW-0594">Phospholipid biosynthesis</keyword>
<gene>
    <name evidence="10" type="ORF">BJL86_2497</name>
</gene>
<evidence type="ECO:0000256" key="1">
    <source>
        <dbReference type="ARBA" id="ARBA00001946"/>
    </source>
</evidence>
<dbReference type="SUPFAM" id="SSF111331">
    <property type="entry name" value="NAD kinase/diacylglycerol kinase-like"/>
    <property type="match status" value="1"/>
</dbReference>
<evidence type="ECO:0000259" key="9">
    <source>
        <dbReference type="PROSITE" id="PS50146"/>
    </source>
</evidence>
<evidence type="ECO:0000313" key="11">
    <source>
        <dbReference type="Proteomes" id="UP000186104"/>
    </source>
</evidence>
<keyword evidence="6" id="KW-0067">ATP-binding</keyword>
<dbReference type="GO" id="GO:0016301">
    <property type="term" value="F:kinase activity"/>
    <property type="evidence" value="ECO:0007669"/>
    <property type="project" value="UniProtKB-KW"/>
</dbReference>
<dbReference type="PROSITE" id="PS50146">
    <property type="entry name" value="DAGK"/>
    <property type="match status" value="1"/>
</dbReference>
<dbReference type="PANTHER" id="PTHR12358:SF54">
    <property type="entry name" value="SPHINGOSINE KINASE RELATED PROTEIN"/>
    <property type="match status" value="1"/>
</dbReference>
<dbReference type="InterPro" id="IPR001206">
    <property type="entry name" value="Diacylglycerol_kinase_cat_dom"/>
</dbReference>
<organism evidence="10 11">
    <name type="scientific">Dietzia timorensis</name>
    <dbReference type="NCBI Taxonomy" id="499555"/>
    <lineage>
        <taxon>Bacteria</taxon>
        <taxon>Bacillati</taxon>
        <taxon>Actinomycetota</taxon>
        <taxon>Actinomycetes</taxon>
        <taxon>Mycobacteriales</taxon>
        <taxon>Dietziaceae</taxon>
        <taxon>Dietzia</taxon>
    </lineage>
</organism>
<accession>A0A173LP24</accession>
<dbReference type="SMART" id="SM00046">
    <property type="entry name" value="DAGKc"/>
    <property type="match status" value="1"/>
</dbReference>
<evidence type="ECO:0000256" key="6">
    <source>
        <dbReference type="ARBA" id="ARBA00022840"/>
    </source>
</evidence>
<keyword evidence="7" id="KW-0443">Lipid metabolism</keyword>
<reference evidence="10 11" key="1">
    <citation type="submission" date="2016-06" db="EMBL/GenBank/DDBJ databases">
        <title>Complete genome sequence of a saline-alkali tolerant type strain Dietzia timorensis ID05-A0528T.</title>
        <authorList>
            <person name="Wu X."/>
        </authorList>
    </citation>
    <scope>NUCLEOTIDE SEQUENCE [LARGE SCALE GENOMIC DNA]</scope>
    <source>
        <strain evidence="10 11">ID05-A0528</strain>
    </source>
</reference>
<dbReference type="InterPro" id="IPR016064">
    <property type="entry name" value="NAD/diacylglycerol_kinase_sf"/>
</dbReference>
<dbReference type="GO" id="GO:0008654">
    <property type="term" value="P:phospholipid biosynthetic process"/>
    <property type="evidence" value="ECO:0007669"/>
    <property type="project" value="UniProtKB-KW"/>
</dbReference>
<keyword evidence="8" id="KW-1208">Phospholipid metabolism</keyword>
<dbReference type="Pfam" id="PF00781">
    <property type="entry name" value="DAGK_cat"/>
    <property type="match status" value="1"/>
</dbReference>
<dbReference type="InterPro" id="IPR045540">
    <property type="entry name" value="YegS/DAGK_C"/>
</dbReference>
<dbReference type="InterPro" id="IPR050187">
    <property type="entry name" value="Lipid_Phosphate_FormReg"/>
</dbReference>
<dbReference type="InterPro" id="IPR017438">
    <property type="entry name" value="ATP-NAD_kinase_N"/>
</dbReference>
<evidence type="ECO:0000256" key="7">
    <source>
        <dbReference type="ARBA" id="ARBA00023209"/>
    </source>
</evidence>
<proteinExistence type="inferred from homology"/>
<evidence type="ECO:0000256" key="4">
    <source>
        <dbReference type="ARBA" id="ARBA00022741"/>
    </source>
</evidence>
<dbReference type="RefSeq" id="WP_231887291.1">
    <property type="nucleotide sequence ID" value="NZ_CP015961.1"/>
</dbReference>
<protein>
    <submittedName>
        <fullName evidence="10">Putative lipid kinase YegS-like</fullName>
    </submittedName>
</protein>
<dbReference type="PANTHER" id="PTHR12358">
    <property type="entry name" value="SPHINGOSINE KINASE"/>
    <property type="match status" value="1"/>
</dbReference>
<dbReference type="KEGG" id="dtm:BJL86_2497"/>
<dbReference type="EMBL" id="CP015961">
    <property type="protein sequence ID" value="ANI93261.1"/>
    <property type="molecule type" value="Genomic_DNA"/>
</dbReference>